<proteinExistence type="predicted"/>
<feature type="region of interest" description="Disordered" evidence="1">
    <location>
        <begin position="72"/>
        <end position="110"/>
    </location>
</feature>
<dbReference type="Proteomes" id="UP000301737">
    <property type="component" value="Unassembled WGS sequence"/>
</dbReference>
<evidence type="ECO:0000256" key="1">
    <source>
        <dbReference type="SAM" id="MobiDB-lite"/>
    </source>
</evidence>
<accession>A0A4C2E8E3</accession>
<protein>
    <submittedName>
        <fullName evidence="2">Uncharacterized protein</fullName>
    </submittedName>
</protein>
<feature type="compositionally biased region" description="Basic and acidic residues" evidence="1">
    <location>
        <begin position="1"/>
        <end position="10"/>
    </location>
</feature>
<comment type="caution">
    <text evidence="2">The sequence shown here is derived from an EMBL/GenBank/DDBJ whole genome shotgun (WGS) entry which is preliminary data.</text>
</comment>
<organism evidence="2 3">
    <name type="scientific">Zygosaccharomyces mellis</name>
    <dbReference type="NCBI Taxonomy" id="42258"/>
    <lineage>
        <taxon>Eukaryota</taxon>
        <taxon>Fungi</taxon>
        <taxon>Dikarya</taxon>
        <taxon>Ascomycota</taxon>
        <taxon>Saccharomycotina</taxon>
        <taxon>Saccharomycetes</taxon>
        <taxon>Saccharomycetales</taxon>
        <taxon>Saccharomycetaceae</taxon>
        <taxon>Zygosaccharomyces</taxon>
    </lineage>
</organism>
<evidence type="ECO:0000313" key="3">
    <source>
        <dbReference type="Proteomes" id="UP000301737"/>
    </source>
</evidence>
<dbReference type="OrthoDB" id="4070718at2759"/>
<keyword evidence="3" id="KW-1185">Reference proteome</keyword>
<evidence type="ECO:0000313" key="2">
    <source>
        <dbReference type="EMBL" id="GCE98278.1"/>
    </source>
</evidence>
<feature type="compositionally biased region" description="Polar residues" evidence="1">
    <location>
        <begin position="75"/>
        <end position="84"/>
    </location>
</feature>
<gene>
    <name evidence="2" type="ORF">ZYGM_004164</name>
</gene>
<feature type="region of interest" description="Disordered" evidence="1">
    <location>
        <begin position="1"/>
        <end position="41"/>
    </location>
</feature>
<feature type="region of interest" description="Disordered" evidence="1">
    <location>
        <begin position="511"/>
        <end position="540"/>
    </location>
</feature>
<reference evidence="2 3" key="1">
    <citation type="submission" date="2019-01" db="EMBL/GenBank/DDBJ databases">
        <title>Draft Genome Sequencing of Zygosaccharomyces mellis Ca-7.</title>
        <authorList>
            <person name="Shiwa Y."/>
            <person name="Kanesaki Y."/>
            <person name="Ishige T."/>
            <person name="Mura K."/>
            <person name="Hori T."/>
            <person name="Tamura T."/>
        </authorList>
    </citation>
    <scope>NUCLEOTIDE SEQUENCE [LARGE SCALE GENOMIC DNA]</scope>
    <source>
        <strain evidence="2 3">Ca-7</strain>
    </source>
</reference>
<name>A0A4C2E8E3_9SACH</name>
<feature type="compositionally biased region" description="Polar residues" evidence="1">
    <location>
        <begin position="511"/>
        <end position="527"/>
    </location>
</feature>
<sequence length="540" mass="61445">MDGSKRRGPEDLDNAIEPANKFSNNNVKPNDPHNISSSNRWIYSNVSLKRNRIVESDRSSFVKSQKILKKILSPNPETSDGSSTNEDDSDHTKTSNTNSKQDSSSPSRPIYESFHDVMKELRDNIMDYEVKLTSLYSKVKQMTMENEKIRNRYTLMCRGVVNDLNSSSGFNQSVDTEEFSSDDETCASDWTEAHDEPETTDNSEKNDEFGIVLPSDKLLRLKEQLDSLEGPISERLKEIEGNQESINNTSVNDLERLGIDPESIPLVKNLRADLKRSLDELKEVRKFTDVRLANLKSVLTTERNISAKAQRDVETSKAYTANAVAFVERANSHIEQYKLVNQTQHNVIVSLQRQLANIQERVQNTHVQSPSDQTNVSEDYNQISEKYRHSLTAYAVLNSISEKQKSDIILLQHLYEEEKKKSFSLTAVVEQQRKYLNPTRLMSSISIPEALSKLSALYDNRCDESAREEQMNLARMATVHQMYKNLLIQKDREHQGVIENLVTEINKLTDTSVSPQKSDPSDYSRNSFDGDVDRAMGNSG</sequence>
<feature type="compositionally biased region" description="Polar residues" evidence="1">
    <location>
        <begin position="21"/>
        <end position="41"/>
    </location>
</feature>
<dbReference type="AlphaFoldDB" id="A0A4C2E8E3"/>
<feature type="compositionally biased region" description="Polar residues" evidence="1">
    <location>
        <begin position="94"/>
        <end position="107"/>
    </location>
</feature>
<dbReference type="EMBL" id="BIMX01000004">
    <property type="protein sequence ID" value="GCE98278.1"/>
    <property type="molecule type" value="Genomic_DNA"/>
</dbReference>